<evidence type="ECO:0000256" key="2">
    <source>
        <dbReference type="SAM" id="MobiDB-lite"/>
    </source>
</evidence>
<dbReference type="Proteomes" id="UP000005096">
    <property type="component" value="Chromosome"/>
</dbReference>
<keyword evidence="6" id="KW-1185">Reference proteome</keyword>
<protein>
    <recommendedName>
        <fullName evidence="4">DUF4139 domain-containing protein</fullName>
    </recommendedName>
</protein>
<feature type="region of interest" description="Disordered" evidence="2">
    <location>
        <begin position="444"/>
        <end position="463"/>
    </location>
</feature>
<dbReference type="PaxDb" id="584708-Apau_1915"/>
<dbReference type="InterPro" id="IPR037291">
    <property type="entry name" value="DUF4139"/>
</dbReference>
<keyword evidence="3" id="KW-0732">Signal</keyword>
<name>E3CWH4_9BACT</name>
<feature type="domain" description="DUF4139" evidence="4">
    <location>
        <begin position="203"/>
        <end position="491"/>
    </location>
</feature>
<keyword evidence="1" id="KW-0175">Coiled coil</keyword>
<evidence type="ECO:0000256" key="3">
    <source>
        <dbReference type="SAM" id="SignalP"/>
    </source>
</evidence>
<gene>
    <name evidence="5" type="ORF">Apau_1915</name>
</gene>
<dbReference type="InterPro" id="IPR006311">
    <property type="entry name" value="TAT_signal"/>
</dbReference>
<reference evidence="5 6" key="1">
    <citation type="journal article" date="2010" name="Stand. Genomic Sci.">
        <title>Non-contiguous finished genome sequence of Aminomonas paucivorans type strain (GLU-3).</title>
        <authorList>
            <person name="Pitluck S."/>
            <person name="Yasawong M."/>
            <person name="Held B."/>
            <person name="Lapidus A."/>
            <person name="Nolan M."/>
            <person name="Copeland A."/>
            <person name="Lucas S."/>
            <person name="Del Rio T.G."/>
            <person name="Tice H."/>
            <person name="Cheng J.F."/>
            <person name="Chertkov O."/>
            <person name="Goodwin L."/>
            <person name="Tapia R."/>
            <person name="Han C."/>
            <person name="Liolios K."/>
            <person name="Ivanova N."/>
            <person name="Mavromatis K."/>
            <person name="Ovchinnikova G."/>
            <person name="Pati A."/>
            <person name="Chen A."/>
            <person name="Palaniappan K."/>
            <person name="Land M."/>
            <person name="Hauser L."/>
            <person name="Chang Y.J."/>
            <person name="Jeffries C.D."/>
            <person name="Pukall R."/>
            <person name="Spring S."/>
            <person name="Rohde M."/>
            <person name="Sikorski J."/>
            <person name="Goker M."/>
            <person name="Woyke T."/>
            <person name="Bristow J."/>
            <person name="Eisen J.A."/>
            <person name="Markowitz V."/>
            <person name="Hugenholtz P."/>
            <person name="Kyrpides N.C."/>
            <person name="Klenk H.P."/>
        </authorList>
    </citation>
    <scope>NUCLEOTIDE SEQUENCE [LARGE SCALE GENOMIC DNA]</scope>
    <source>
        <strain evidence="5 6">DSM 12260</strain>
    </source>
</reference>
<accession>E3CWH4</accession>
<proteinExistence type="predicted"/>
<dbReference type="STRING" id="584708.Apau_1915"/>
<evidence type="ECO:0000313" key="5">
    <source>
        <dbReference type="EMBL" id="EFQ24329.1"/>
    </source>
</evidence>
<dbReference type="PROSITE" id="PS51318">
    <property type="entry name" value="TAT"/>
    <property type="match status" value="1"/>
</dbReference>
<dbReference type="AlphaFoldDB" id="E3CWH4"/>
<evidence type="ECO:0000256" key="1">
    <source>
        <dbReference type="SAM" id="Coils"/>
    </source>
</evidence>
<organism evidence="5 6">
    <name type="scientific">Aminomonas paucivorans DSM 12260</name>
    <dbReference type="NCBI Taxonomy" id="584708"/>
    <lineage>
        <taxon>Bacteria</taxon>
        <taxon>Thermotogati</taxon>
        <taxon>Synergistota</taxon>
        <taxon>Synergistia</taxon>
        <taxon>Synergistales</taxon>
        <taxon>Synergistaceae</taxon>
        <taxon>Aminomonas</taxon>
    </lineage>
</organism>
<dbReference type="InterPro" id="IPR011935">
    <property type="entry name" value="CHP02231"/>
</dbReference>
<evidence type="ECO:0000313" key="6">
    <source>
        <dbReference type="Proteomes" id="UP000005096"/>
    </source>
</evidence>
<dbReference type="eggNOG" id="COG5316">
    <property type="taxonomic scope" value="Bacteria"/>
</dbReference>
<feature type="signal peptide" evidence="3">
    <location>
        <begin position="1"/>
        <end position="29"/>
    </location>
</feature>
<sequence length="498" mass="54021">MTPRNGPRTRRCALLAALLLGLAAAPSGAAAPSPEEAHLYPRGAQAVFRIPVTGETTLEIPGTFDPATLEVSVEGTSLLGLETQPVRRGGWVPPSASELAARIGALSGRLTGVEARLAAKLQSRRDYESCRPATARELAARLASREAARTRLETEIRALEGQRDALGRDLRFLQDQLQAQLPPDPERFLQIRLRTSGRGTARVAGTVQDASWRPTYRASVDTATGKVRLEEFLEVRQKSGLDWKGTLVCHTASPSDRHGLPDLNPWVVDLARPERLDRGMAKMALYAGGAPAPEANFALSETDLSFRTQGLVPGTGNPVQLAGGTFDLAGNVEVRAVPALDREAWMTVRTSPLPRPLLGGETSLSVNGLPTGKASLPPTAKGEELTLPFGRVPGVTADRREEIPRTSRSGGTWTWTGGYSLRVRNSLDKPMDVTVEDRIPRSATDRIRVEATPSPKPDDTDRRTGVVTWKLRLAPGEERVLKMELLLRHPENTELAFR</sequence>
<dbReference type="HOGENOM" id="CLU_547388_0_0_0"/>
<evidence type="ECO:0000259" key="4">
    <source>
        <dbReference type="Pfam" id="PF13598"/>
    </source>
</evidence>
<dbReference type="PANTHER" id="PTHR31005">
    <property type="entry name" value="DUF4139 DOMAIN-CONTAINING PROTEIN"/>
    <property type="match status" value="1"/>
</dbReference>
<dbReference type="PANTHER" id="PTHR31005:SF8">
    <property type="entry name" value="DUF4139 DOMAIN-CONTAINING PROTEIN"/>
    <property type="match status" value="1"/>
</dbReference>
<feature type="chain" id="PRO_5003167425" description="DUF4139 domain-containing protein" evidence="3">
    <location>
        <begin position="30"/>
        <end position="498"/>
    </location>
</feature>
<dbReference type="OrthoDB" id="2237at2"/>
<dbReference type="Pfam" id="PF13598">
    <property type="entry name" value="DUF4139"/>
    <property type="match status" value="1"/>
</dbReference>
<feature type="coiled-coil region" evidence="1">
    <location>
        <begin position="142"/>
        <end position="176"/>
    </location>
</feature>
<dbReference type="EMBL" id="CM001022">
    <property type="protein sequence ID" value="EFQ24329.1"/>
    <property type="molecule type" value="Genomic_DNA"/>
</dbReference>
<dbReference type="RefSeq" id="WP_006301563.1">
    <property type="nucleotide sequence ID" value="NZ_CM001022.1"/>
</dbReference>